<dbReference type="RefSeq" id="WP_184126318.1">
    <property type="nucleotide sequence ID" value="NZ_CP088000.1"/>
</dbReference>
<dbReference type="EMBL" id="JAUTAS010000001">
    <property type="protein sequence ID" value="MDQ1110444.1"/>
    <property type="molecule type" value="Genomic_DNA"/>
</dbReference>
<dbReference type="SUPFAM" id="SSF53474">
    <property type="entry name" value="alpha/beta-Hydrolases"/>
    <property type="match status" value="1"/>
</dbReference>
<evidence type="ECO:0000256" key="1">
    <source>
        <dbReference type="SAM" id="SignalP"/>
    </source>
</evidence>
<dbReference type="Proteomes" id="UP001226084">
    <property type="component" value="Unassembled WGS sequence"/>
</dbReference>
<protein>
    <recommendedName>
        <fullName evidence="4">Lipase</fullName>
    </recommendedName>
</protein>
<dbReference type="InterPro" id="IPR029058">
    <property type="entry name" value="AB_hydrolase_fold"/>
</dbReference>
<proteinExistence type="predicted"/>
<name>A0AAP5AKL7_9GAMM</name>
<feature type="chain" id="PRO_5043003161" description="Lipase" evidence="1">
    <location>
        <begin position="26"/>
        <end position="293"/>
    </location>
</feature>
<dbReference type="AlphaFoldDB" id="A0AAP5AKL7"/>
<accession>A0AAP5AKL7</accession>
<sequence length="293" mass="31239">MQSTAVGKGAGLALGMMLACASAHAADVVGVAFVHGTGKQTDARADYWQPGIIDTVRQGLPNSANYTVVNCDFEQYMWKPEAAGCLAGQLTTFINTRGITRLVVITHSNGGNVVRWILSNPTYDSRYPKLIQTISKVTALAPSSAGTPLADAVLNGNAFEASVGWLLGYQNDAVRMQQVGWMATYNAQNLYGTSGRPALPKPFRAVVGSDVESAVWDSNSYCGGYAQNVGLELTQNWLDSCSDGFLECSSQKAAGSVLFTDKARTNGAEPLSHNQSRRECFGLGAILRNDLTL</sequence>
<evidence type="ECO:0008006" key="4">
    <source>
        <dbReference type="Google" id="ProtNLM"/>
    </source>
</evidence>
<gene>
    <name evidence="2" type="ORF">QE424_003603</name>
</gene>
<feature type="signal peptide" evidence="1">
    <location>
        <begin position="1"/>
        <end position="25"/>
    </location>
</feature>
<evidence type="ECO:0000313" key="3">
    <source>
        <dbReference type="Proteomes" id="UP001226084"/>
    </source>
</evidence>
<evidence type="ECO:0000313" key="2">
    <source>
        <dbReference type="EMBL" id="MDQ1110444.1"/>
    </source>
</evidence>
<keyword evidence="1" id="KW-0732">Signal</keyword>
<dbReference type="Gene3D" id="3.40.50.1820">
    <property type="entry name" value="alpha/beta hydrolase"/>
    <property type="match status" value="1"/>
</dbReference>
<organism evidence="2 3">
    <name type="scientific">Stenotrophomonas rhizophila</name>
    <dbReference type="NCBI Taxonomy" id="216778"/>
    <lineage>
        <taxon>Bacteria</taxon>
        <taxon>Pseudomonadati</taxon>
        <taxon>Pseudomonadota</taxon>
        <taxon>Gammaproteobacteria</taxon>
        <taxon>Lysobacterales</taxon>
        <taxon>Lysobacteraceae</taxon>
        <taxon>Stenotrophomonas</taxon>
    </lineage>
</organism>
<comment type="caution">
    <text evidence="2">The sequence shown here is derived from an EMBL/GenBank/DDBJ whole genome shotgun (WGS) entry which is preliminary data.</text>
</comment>
<reference evidence="2" key="1">
    <citation type="submission" date="2023-07" db="EMBL/GenBank/DDBJ databases">
        <title>Functional and genomic diversity of the sorghum phyllosphere microbiome.</title>
        <authorList>
            <person name="Shade A."/>
        </authorList>
    </citation>
    <scope>NUCLEOTIDE SEQUENCE</scope>
    <source>
        <strain evidence="2">SORGH_AS_0457</strain>
    </source>
</reference>